<comment type="similarity">
    <text evidence="8 9">Belongs to the TonB-dependent receptor family.</text>
</comment>
<dbReference type="Proteomes" id="UP000295807">
    <property type="component" value="Unassembled WGS sequence"/>
</dbReference>
<feature type="signal peptide" evidence="10">
    <location>
        <begin position="1"/>
        <end position="25"/>
    </location>
</feature>
<dbReference type="Pfam" id="PF00593">
    <property type="entry name" value="TonB_dep_Rec_b-barrel"/>
    <property type="match status" value="1"/>
</dbReference>
<evidence type="ECO:0000256" key="10">
    <source>
        <dbReference type="SAM" id="SignalP"/>
    </source>
</evidence>
<dbReference type="InterPro" id="IPR012910">
    <property type="entry name" value="Plug_dom"/>
</dbReference>
<keyword evidence="7 8" id="KW-0998">Cell outer membrane</keyword>
<comment type="caution">
    <text evidence="13">The sequence shown here is derived from an EMBL/GenBank/DDBJ whole genome shotgun (WGS) entry which is preliminary data.</text>
</comment>
<evidence type="ECO:0000259" key="11">
    <source>
        <dbReference type="Pfam" id="PF00593"/>
    </source>
</evidence>
<gene>
    <name evidence="13" type="ORF">EDD80_11030</name>
</gene>
<evidence type="ECO:0000256" key="6">
    <source>
        <dbReference type="ARBA" id="ARBA00023136"/>
    </source>
</evidence>
<dbReference type="InterPro" id="IPR023996">
    <property type="entry name" value="TonB-dep_OMP_SusC/RagA"/>
</dbReference>
<dbReference type="AlphaFoldDB" id="A0A4R3KPN4"/>
<dbReference type="Gene3D" id="2.40.170.20">
    <property type="entry name" value="TonB-dependent receptor, beta-barrel domain"/>
    <property type="match status" value="1"/>
</dbReference>
<keyword evidence="14" id="KW-1185">Reference proteome</keyword>
<dbReference type="InterPro" id="IPR008969">
    <property type="entry name" value="CarboxyPept-like_regulatory"/>
</dbReference>
<evidence type="ECO:0000256" key="7">
    <source>
        <dbReference type="ARBA" id="ARBA00023237"/>
    </source>
</evidence>
<dbReference type="InterPro" id="IPR000531">
    <property type="entry name" value="Beta-barrel_TonB"/>
</dbReference>
<dbReference type="NCBIfam" id="TIGR04056">
    <property type="entry name" value="OMP_RagA_SusC"/>
    <property type="match status" value="1"/>
</dbReference>
<feature type="domain" description="TonB-dependent receptor-like beta-barrel" evidence="11">
    <location>
        <begin position="445"/>
        <end position="802"/>
    </location>
</feature>
<dbReference type="InterPro" id="IPR039426">
    <property type="entry name" value="TonB-dep_rcpt-like"/>
</dbReference>
<keyword evidence="4 8" id="KW-0812">Transmembrane</keyword>
<evidence type="ECO:0000313" key="14">
    <source>
        <dbReference type="Proteomes" id="UP000295807"/>
    </source>
</evidence>
<keyword evidence="3 8" id="KW-1134">Transmembrane beta strand</keyword>
<proteinExistence type="inferred from homology"/>
<reference evidence="13 14" key="1">
    <citation type="submission" date="2019-03" db="EMBL/GenBank/DDBJ databases">
        <title>Genomic Encyclopedia of Type Strains, Phase IV (KMG-IV): sequencing the most valuable type-strain genomes for metagenomic binning, comparative biology and taxonomic classification.</title>
        <authorList>
            <person name="Goeker M."/>
        </authorList>
    </citation>
    <scope>NUCLEOTIDE SEQUENCE [LARGE SCALE GENOMIC DNA]</scope>
    <source>
        <strain evidence="13 14">DSM 21100</strain>
    </source>
</reference>
<dbReference type="Gene3D" id="2.170.130.10">
    <property type="entry name" value="TonB-dependent receptor, plug domain"/>
    <property type="match status" value="1"/>
</dbReference>
<evidence type="ECO:0000256" key="3">
    <source>
        <dbReference type="ARBA" id="ARBA00022452"/>
    </source>
</evidence>
<evidence type="ECO:0000259" key="12">
    <source>
        <dbReference type="Pfam" id="PF07715"/>
    </source>
</evidence>
<dbReference type="Gene3D" id="2.60.40.1120">
    <property type="entry name" value="Carboxypeptidase-like, regulatory domain"/>
    <property type="match status" value="1"/>
</dbReference>
<comment type="subcellular location">
    <subcellularLocation>
        <location evidence="1 8">Cell outer membrane</location>
        <topology evidence="1 8">Multi-pass membrane protein</topology>
    </subcellularLocation>
</comment>
<evidence type="ECO:0000256" key="9">
    <source>
        <dbReference type="RuleBase" id="RU003357"/>
    </source>
</evidence>
<dbReference type="GO" id="GO:0009279">
    <property type="term" value="C:cell outer membrane"/>
    <property type="evidence" value="ECO:0007669"/>
    <property type="project" value="UniProtKB-SubCell"/>
</dbReference>
<dbReference type="OrthoDB" id="9768177at2"/>
<dbReference type="SUPFAM" id="SSF56935">
    <property type="entry name" value="Porins"/>
    <property type="match status" value="1"/>
</dbReference>
<evidence type="ECO:0000256" key="8">
    <source>
        <dbReference type="PROSITE-ProRule" id="PRU01360"/>
    </source>
</evidence>
<evidence type="ECO:0000256" key="1">
    <source>
        <dbReference type="ARBA" id="ARBA00004571"/>
    </source>
</evidence>
<dbReference type="SUPFAM" id="SSF49464">
    <property type="entry name" value="Carboxypeptidase regulatory domain-like"/>
    <property type="match status" value="1"/>
</dbReference>
<dbReference type="EMBL" id="SMAD01000010">
    <property type="protein sequence ID" value="TCS85832.1"/>
    <property type="molecule type" value="Genomic_DNA"/>
</dbReference>
<organism evidence="13 14">
    <name type="scientific">Anseongella ginsenosidimutans</name>
    <dbReference type="NCBI Taxonomy" id="496056"/>
    <lineage>
        <taxon>Bacteria</taxon>
        <taxon>Pseudomonadati</taxon>
        <taxon>Bacteroidota</taxon>
        <taxon>Sphingobacteriia</taxon>
        <taxon>Sphingobacteriales</taxon>
        <taxon>Sphingobacteriaceae</taxon>
        <taxon>Anseongella</taxon>
    </lineage>
</organism>
<evidence type="ECO:0000313" key="13">
    <source>
        <dbReference type="EMBL" id="TCS85832.1"/>
    </source>
</evidence>
<dbReference type="Pfam" id="PF07715">
    <property type="entry name" value="Plug"/>
    <property type="match status" value="1"/>
</dbReference>
<dbReference type="PROSITE" id="PS52016">
    <property type="entry name" value="TONB_DEPENDENT_REC_3"/>
    <property type="match status" value="1"/>
</dbReference>
<dbReference type="FunFam" id="2.170.130.10:FF:000008">
    <property type="entry name" value="SusC/RagA family TonB-linked outer membrane protein"/>
    <property type="match status" value="1"/>
</dbReference>
<keyword evidence="2 8" id="KW-0813">Transport</keyword>
<evidence type="ECO:0000256" key="2">
    <source>
        <dbReference type="ARBA" id="ARBA00022448"/>
    </source>
</evidence>
<dbReference type="InterPro" id="IPR037066">
    <property type="entry name" value="Plug_dom_sf"/>
</dbReference>
<keyword evidence="6 8" id="KW-0472">Membrane</keyword>
<dbReference type="NCBIfam" id="TIGR04057">
    <property type="entry name" value="SusC_RagA_signa"/>
    <property type="match status" value="1"/>
</dbReference>
<keyword evidence="10" id="KW-0732">Signal</keyword>
<dbReference type="Pfam" id="PF13715">
    <property type="entry name" value="CarbopepD_reg_2"/>
    <property type="match status" value="1"/>
</dbReference>
<sequence length="1021" mass="110047">MKKQLMKVRKAAGMACLLLVLLVQAAFGQVLPAVSGTVADSSGAPLPGVSVLVKGTQNGASTNADGSFSLQNVAGGATLVFSFIGYQAQEVPVNGREVINVTLQQDLQALDEVVVVGYGTVKKSDLTGAVASVKAEELATEGLNTVAKALQGKVAGVTIESAGGDPGMGTRIMIRGVGSLNNNNPLYLVDGVPVPDINNISPNDIASIEVLKDASAAAIYGSRAANGVVLITTKSGEAGKTQVIFNANAGVQRLAKKIDVLNAQEWASVSNAAHDAAGLPRLEIAEDPALLESGLDWQDEVYRTAPVQNYELSITGGNKGSQYSVSGGYFNQRGLVKVTGYERLNLRVKSETTKGRFRFGETLLLSQESWTKMPGGWGGQGGNPVGSAVKMIPVFDIYDTTAVGGFAGAYGPVLNVANPLAQLHLEDIRNRSTDIVLNFFGEVELLPGLSYKLNLGYNNTHGYDYDYERRYQVGTLFTHQTNDLSEDRSHRRLLMLENTLNFTREFGKHSLQALAGYTMQQNRLRTLWGSAIDLPDGIKVLDAAASNPATGGNLYESALLSMLGRVVYSYDSRYLLTASFRRDGSSRFGDENRYGNFPSIALGWNISNETFFDSFSQAINRLKLRGSYGVLGNQEIGDYLYSAAIASNINYVTGADQHKWFGAIQTAFADPDIKWENSSTFNIGVDLGAWQDKLTFTADYFIKRSTDVLLNVPIPGSTGAVGNPVVNAGIIENRGLEASLGYSGGKGDFNYDVYGTISAINNEVERLGTGTQQIFGGQPTHHGSSTTLTQAGGEVGAFYLVKTDGIFNSEEEVQAHSKNGTLIQPNASPGDIRFVDANGDGSISDEDRVHAGSAFPDFTYGLGFNAQWRNFDLGLFFQGTQGNMIYNGFRQDIDGMNLEINYSKATLNAWTPENHTDFPRAVINDPNYNTRTSDRFLEDGSYLRLKSLQLGYLFPAQALERIGAGSLRVYLSFDNLFTITGYDGYNPDLGRTGSILNRGVDYGHVAYPLARTANLGVQLQF</sequence>
<protein>
    <submittedName>
        <fullName evidence="13">TonB-linked SusC/RagA family outer membrane protein</fullName>
    </submittedName>
</protein>
<dbReference type="InterPro" id="IPR023997">
    <property type="entry name" value="TonB-dep_OMP_SusC/RagA_CS"/>
</dbReference>
<dbReference type="RefSeq" id="WP_132129953.1">
    <property type="nucleotide sequence ID" value="NZ_CP042432.1"/>
</dbReference>
<keyword evidence="5 9" id="KW-0798">TonB box</keyword>
<accession>A0A4R3KPN4</accession>
<feature type="chain" id="PRO_5020504421" evidence="10">
    <location>
        <begin position="26"/>
        <end position="1021"/>
    </location>
</feature>
<name>A0A4R3KPN4_9SPHI</name>
<evidence type="ECO:0000256" key="5">
    <source>
        <dbReference type="ARBA" id="ARBA00023077"/>
    </source>
</evidence>
<feature type="domain" description="TonB-dependent receptor plug" evidence="12">
    <location>
        <begin position="123"/>
        <end position="228"/>
    </location>
</feature>
<evidence type="ECO:0000256" key="4">
    <source>
        <dbReference type="ARBA" id="ARBA00022692"/>
    </source>
</evidence>
<dbReference type="InterPro" id="IPR036942">
    <property type="entry name" value="Beta-barrel_TonB_sf"/>
</dbReference>